<evidence type="ECO:0000256" key="4">
    <source>
        <dbReference type="SAM" id="SignalP"/>
    </source>
</evidence>
<dbReference type="Pfam" id="PF01547">
    <property type="entry name" value="SBP_bac_1"/>
    <property type="match status" value="1"/>
</dbReference>
<dbReference type="RefSeq" id="WP_158510751.1">
    <property type="nucleotide sequence ID" value="NZ_BAAABQ010000030.1"/>
</dbReference>
<protein>
    <submittedName>
        <fullName evidence="5">N,N'-diacetylchitobiose transport system substrate-binding protein</fullName>
    </submittedName>
</protein>
<evidence type="ECO:0000256" key="1">
    <source>
        <dbReference type="ARBA" id="ARBA00008520"/>
    </source>
</evidence>
<dbReference type="PANTHER" id="PTHR30061:SF50">
    <property type="entry name" value="MALTOSE_MALTODEXTRIN-BINDING PERIPLASMIC PROTEIN"/>
    <property type="match status" value="1"/>
</dbReference>
<dbReference type="Gene3D" id="3.40.190.10">
    <property type="entry name" value="Periplasmic binding protein-like II"/>
    <property type="match status" value="2"/>
</dbReference>
<proteinExistence type="inferred from homology"/>
<keyword evidence="6" id="KW-1185">Reference proteome</keyword>
<dbReference type="SUPFAM" id="SSF53850">
    <property type="entry name" value="Periplasmic binding protein-like II"/>
    <property type="match status" value="1"/>
</dbReference>
<keyword evidence="2" id="KW-0813">Transport</keyword>
<dbReference type="PANTHER" id="PTHR30061">
    <property type="entry name" value="MALTOSE-BINDING PERIPLASMIC PROTEIN"/>
    <property type="match status" value="1"/>
</dbReference>
<keyword evidence="3 4" id="KW-0732">Signal</keyword>
<reference evidence="5 6" key="1">
    <citation type="submission" date="2020-08" db="EMBL/GenBank/DDBJ databases">
        <title>Genomic Encyclopedia of Archaeal and Bacterial Type Strains, Phase II (KMG-II): from individual species to whole genera.</title>
        <authorList>
            <person name="Goeker M."/>
        </authorList>
    </citation>
    <scope>NUCLEOTIDE SEQUENCE [LARGE SCALE GENOMIC DNA]</scope>
    <source>
        <strain evidence="5 6">DSM 43850</strain>
    </source>
</reference>
<comment type="caution">
    <text evidence="5">The sequence shown here is derived from an EMBL/GenBank/DDBJ whole genome shotgun (WGS) entry which is preliminary data.</text>
</comment>
<evidence type="ECO:0000313" key="6">
    <source>
        <dbReference type="Proteomes" id="UP000517916"/>
    </source>
</evidence>
<dbReference type="EMBL" id="JACJID010000004">
    <property type="protein sequence ID" value="MBA8928145.1"/>
    <property type="molecule type" value="Genomic_DNA"/>
</dbReference>
<feature type="chain" id="PRO_5046264237" evidence="4">
    <location>
        <begin position="25"/>
        <end position="415"/>
    </location>
</feature>
<comment type="similarity">
    <text evidence="1">Belongs to the bacterial solute-binding protein 1 family.</text>
</comment>
<dbReference type="Proteomes" id="UP000517916">
    <property type="component" value="Unassembled WGS sequence"/>
</dbReference>
<dbReference type="PROSITE" id="PS51257">
    <property type="entry name" value="PROKAR_LIPOPROTEIN"/>
    <property type="match status" value="1"/>
</dbReference>
<evidence type="ECO:0000313" key="5">
    <source>
        <dbReference type="EMBL" id="MBA8928145.1"/>
    </source>
</evidence>
<gene>
    <name evidence="5" type="ORF">BC739_005362</name>
</gene>
<name>A0ABR6BMM0_9PSEU</name>
<accession>A0ABR6BMM0</accession>
<evidence type="ECO:0000256" key="2">
    <source>
        <dbReference type="ARBA" id="ARBA00022448"/>
    </source>
</evidence>
<organism evidence="5 6">
    <name type="scientific">Kutzneria viridogrisea</name>
    <dbReference type="NCBI Taxonomy" id="47990"/>
    <lineage>
        <taxon>Bacteria</taxon>
        <taxon>Bacillati</taxon>
        <taxon>Actinomycetota</taxon>
        <taxon>Actinomycetes</taxon>
        <taxon>Pseudonocardiales</taxon>
        <taxon>Pseudonocardiaceae</taxon>
        <taxon>Kutzneria</taxon>
    </lineage>
</organism>
<feature type="signal peptide" evidence="4">
    <location>
        <begin position="1"/>
        <end position="24"/>
    </location>
</feature>
<dbReference type="InterPro" id="IPR006059">
    <property type="entry name" value="SBP"/>
</dbReference>
<sequence length="415" mass="43083">MRRRSVRALAALSLLGLSACSVSAAEPSAPAGALTVWLMADSAPPGVVAEVNKQFQTLHPGVRVTVQTIAWSGRATRWEAGMASATPPDVVEMGNSDVVAYAVGGKLTDLSGRDFENSETWLAGLREAGTSSGKLYGVPYYGGARVVIYRKDLWQRAGLGQPPGTVAELRADALRLMAANPAPDFSGLSLPGRYQYAGLSFVFDAGGSIATQRDGKWVGALSTAKSVTGLQNWLSLATAVSRVPADADETTNVDQLGTGRAAMVIGQGSTAAQVAQKYPQLGEQLGVFPLPGVSGPAPVFLGGSNLVVPKTTQRTALAAEWIKLITGTQYEGLLGQSGLVPNSSALSTMVGGITAVELAAAQHSWFTPASPRWSAVDNANIVQNMFQSIRSGWVTPAAAAATADEKITQLLNSTG</sequence>
<evidence type="ECO:0000256" key="3">
    <source>
        <dbReference type="ARBA" id="ARBA00022729"/>
    </source>
</evidence>